<reference evidence="3" key="1">
    <citation type="journal article" date="2017" name="Genome Announc.">
        <title>Draft Genome Sequence of Terrimicrobium sacchariphilum NM-5T, a Facultative Anaerobic Soil Bacterium of the Class Spartobacteria.</title>
        <authorList>
            <person name="Qiu Y.L."/>
            <person name="Tourlousse D.M."/>
            <person name="Matsuura N."/>
            <person name="Ohashi A."/>
            <person name="Sekiguchi Y."/>
        </authorList>
    </citation>
    <scope>NUCLEOTIDE SEQUENCE [LARGE SCALE GENOMIC DNA]</scope>
    <source>
        <strain evidence="3">NM-5</strain>
    </source>
</reference>
<dbReference type="STRING" id="690879.TSACC_2692"/>
<evidence type="ECO:0000313" key="3">
    <source>
        <dbReference type="Proteomes" id="UP000076023"/>
    </source>
</evidence>
<dbReference type="AlphaFoldDB" id="A0A146G5P4"/>
<dbReference type="InParanoid" id="A0A146G5P4"/>
<dbReference type="OrthoDB" id="173945at2"/>
<protein>
    <submittedName>
        <fullName evidence="2">Verru_Chthon cassette protein A</fullName>
    </submittedName>
</protein>
<evidence type="ECO:0000313" key="2">
    <source>
        <dbReference type="EMBL" id="GAT32294.1"/>
    </source>
</evidence>
<name>A0A146G5P4_TERSA</name>
<sequence>MERTVKYLSPRRSHTTRGAALLIVLGCLVLLSILIVAFFSSVTTERKSAQSYSASSAVKLLAESTVNVVMGQIKEATRGVDSSGRPLAWASQPGMIRTYNSGGQAEAYYKLYSWSEMIGSGAFNPFASGQSPPADWMSQPARYTDLNSPVGGVYPILDPAAAGKVQGFSIASTAPASGTDAAPMPVQWLYVLKDGTMAVGTGTGSTVTVAGASKDNPIVSRIAFWTDDDTAKININTAAGDVWAEGANPPSAGNPGSFWDIPRTGTVFDRICLAKNQPAQNEFQRYPGHPATTYLSAVFPSLTAENIADIATRIKYGGSRGGTTVATASIPLDADRLYASVDELLYTKDRTASAVLTPDDVEKARFFLSAHSRAPEVNLFNQPRIVTWPLNAGTAATDRTAFDRLIAHCGTLNGRPYYFQRKDSTSSTVDLPSTAAATGLGRNRALISYLRNLTSSPIPGFSSGGGQTFLAKYPKDRDQILTEIFDYIRALNAQDRSNASIVSFTPSAPGSATLGKGQIVPIVDNSHADANSNPLRGFGRFPTVREAGLIFIGVGQTAGTAKSLPPSATQGMGVPIADGRTRVQAVFYLNLFDPSMGFGAYSPNFQIRVSGLQSFTWTDASGAVVTMGFPASTTVAVKRAYNSGIYGGYIGAASFIGVTPALVSTYVDLPTTSSSTVTSFGFGGGTVKVEILNAATAGSDVLQTLSVPFPSATFPVPALAPLLKDTNVWIDYRDTRAGSFAAPPAVGARFSGAANPAANTAGSASAKMFICGRDVVRSVQAVTDPRLIAAMSDVPAGYFQPPTDYFSPSVRSVHGVAEAANGATLYPATGGLSAKFVRGASYGNPAAPAVSTADLTYSAPSGSDPLQPTAAASGSVLGYPAPVAFGVNGAGNAEPMDGVYAGTNKTGNPPAGFALGDWDNGFSIVPDGAYINKADEGTTVGLSDGSQTPYFTALTNYANAGSTFFSPNRQMPSAVMFGSLPTGVFEDRPWQTLLFRPDPDGNKNHRGAQSPPDHLLLDLFNMPVVEPYAISDPFSTAGKINMNSQIVPFTYITRDTGVRAVLRPEQLLVLGSADATNYKQQSSTVATKRSFLDLDETMKGFQQRFASGEIFRSATEICDLWLVPRGQTYAGMQAFWNANQLVGDNSRERPYADIYPRLTTKSNTYTVHYRVQTLGKSRSTAANQWVEGKDMVTGEYRGSSTIERYLDTSDTTIPDYATASNPQPIDHFYKFRVLETRQFAP</sequence>
<dbReference type="EMBL" id="BDCO01000002">
    <property type="protein sequence ID" value="GAT32294.1"/>
    <property type="molecule type" value="Genomic_DNA"/>
</dbReference>
<dbReference type="NCBIfam" id="TIGR02600">
    <property type="entry name" value="Verru_Chthon_A"/>
    <property type="match status" value="1"/>
</dbReference>
<dbReference type="Proteomes" id="UP000076023">
    <property type="component" value="Unassembled WGS sequence"/>
</dbReference>
<keyword evidence="1" id="KW-0812">Transmembrane</keyword>
<comment type="caution">
    <text evidence="2">The sequence shown here is derived from an EMBL/GenBank/DDBJ whole genome shotgun (WGS) entry which is preliminary data.</text>
</comment>
<keyword evidence="3" id="KW-1185">Reference proteome</keyword>
<organism evidence="2 3">
    <name type="scientific">Terrimicrobium sacchariphilum</name>
    <dbReference type="NCBI Taxonomy" id="690879"/>
    <lineage>
        <taxon>Bacteria</taxon>
        <taxon>Pseudomonadati</taxon>
        <taxon>Verrucomicrobiota</taxon>
        <taxon>Terrimicrobiia</taxon>
        <taxon>Terrimicrobiales</taxon>
        <taxon>Terrimicrobiaceae</taxon>
        <taxon>Terrimicrobium</taxon>
    </lineage>
</organism>
<gene>
    <name evidence="2" type="ORF">TSACC_2692</name>
</gene>
<proteinExistence type="predicted"/>
<keyword evidence="1" id="KW-0472">Membrane</keyword>
<feature type="transmembrane region" description="Helical" evidence="1">
    <location>
        <begin position="20"/>
        <end position="39"/>
    </location>
</feature>
<evidence type="ECO:0000256" key="1">
    <source>
        <dbReference type="SAM" id="Phobius"/>
    </source>
</evidence>
<dbReference type="InterPro" id="IPR019840">
    <property type="entry name" value="Verru/Chthon_A"/>
</dbReference>
<accession>A0A146G5P4</accession>
<keyword evidence="1" id="KW-1133">Transmembrane helix</keyword>